<organism evidence="1 2">
    <name type="scientific">Pedobacter lithocola</name>
    <dbReference type="NCBI Taxonomy" id="1908239"/>
    <lineage>
        <taxon>Bacteria</taxon>
        <taxon>Pseudomonadati</taxon>
        <taxon>Bacteroidota</taxon>
        <taxon>Sphingobacteriia</taxon>
        <taxon>Sphingobacteriales</taxon>
        <taxon>Sphingobacteriaceae</taxon>
        <taxon>Pedobacter</taxon>
    </lineage>
</organism>
<accession>A0ABV8PAW4</accession>
<evidence type="ECO:0000313" key="2">
    <source>
        <dbReference type="Proteomes" id="UP001595789"/>
    </source>
</evidence>
<dbReference type="RefSeq" id="WP_378983765.1">
    <property type="nucleotide sequence ID" value="NZ_JBHSBW010000007.1"/>
</dbReference>
<keyword evidence="2" id="KW-1185">Reference proteome</keyword>
<dbReference type="Proteomes" id="UP001595789">
    <property type="component" value="Unassembled WGS sequence"/>
</dbReference>
<name>A0ABV8PAW4_9SPHI</name>
<evidence type="ECO:0008006" key="3">
    <source>
        <dbReference type="Google" id="ProtNLM"/>
    </source>
</evidence>
<sequence length="260" mass="30803">MNEFKSEMQIVDDPKFDFQRETNFAYYPYVRLNPKELPGIIATYTKRVPIHLRDNVTGIILPQHINLYSSQTLTEDEYENKKHMLSLEGYNPSLSTEMIQKFVNYSSLKFQCVACAENLNQSLREVLGNYYRFIGENNRGEILRTDFSGLRDMLSPVIKKDKRLHSIPYFDDYDKRKLYTSTFFNFIADRNILTHGILYLNTDDNQMYLNYIVKEKKIDEWAVLTNEFLQSFFWVSEQLRNPPSAISDHINQLRKVQKQS</sequence>
<protein>
    <recommendedName>
        <fullName evidence="3">TIGR04255 family protein</fullName>
    </recommendedName>
</protein>
<reference evidence="2" key="1">
    <citation type="journal article" date="2019" name="Int. J. Syst. Evol. Microbiol.">
        <title>The Global Catalogue of Microorganisms (GCM) 10K type strain sequencing project: providing services to taxonomists for standard genome sequencing and annotation.</title>
        <authorList>
            <consortium name="The Broad Institute Genomics Platform"/>
            <consortium name="The Broad Institute Genome Sequencing Center for Infectious Disease"/>
            <person name="Wu L."/>
            <person name="Ma J."/>
        </authorList>
    </citation>
    <scope>NUCLEOTIDE SEQUENCE [LARGE SCALE GENOMIC DNA]</scope>
    <source>
        <strain evidence="2">CCM 8691</strain>
    </source>
</reference>
<proteinExistence type="predicted"/>
<evidence type="ECO:0000313" key="1">
    <source>
        <dbReference type="EMBL" id="MFC4211127.1"/>
    </source>
</evidence>
<dbReference type="EMBL" id="JBHSBW010000007">
    <property type="protein sequence ID" value="MFC4211127.1"/>
    <property type="molecule type" value="Genomic_DNA"/>
</dbReference>
<comment type="caution">
    <text evidence="1">The sequence shown here is derived from an EMBL/GenBank/DDBJ whole genome shotgun (WGS) entry which is preliminary data.</text>
</comment>
<gene>
    <name evidence="1" type="ORF">ACFOWA_08045</name>
</gene>